<organism evidence="2 3">
    <name type="scientific">Sphaeroforma arctica JP610</name>
    <dbReference type="NCBI Taxonomy" id="667725"/>
    <lineage>
        <taxon>Eukaryota</taxon>
        <taxon>Ichthyosporea</taxon>
        <taxon>Ichthyophonida</taxon>
        <taxon>Sphaeroforma</taxon>
    </lineage>
</organism>
<name>A0A0L0FAF1_9EUKA</name>
<dbReference type="RefSeq" id="XP_014147622.1">
    <property type="nucleotide sequence ID" value="XM_014292147.1"/>
</dbReference>
<dbReference type="EMBL" id="KQ245243">
    <property type="protein sequence ID" value="KNC73720.1"/>
    <property type="molecule type" value="Genomic_DNA"/>
</dbReference>
<evidence type="ECO:0000313" key="2">
    <source>
        <dbReference type="EMBL" id="KNC73720.1"/>
    </source>
</evidence>
<evidence type="ECO:0000256" key="1">
    <source>
        <dbReference type="SAM" id="MobiDB-lite"/>
    </source>
</evidence>
<feature type="region of interest" description="Disordered" evidence="1">
    <location>
        <begin position="96"/>
        <end position="153"/>
    </location>
</feature>
<dbReference type="GeneID" id="25914228"/>
<keyword evidence="3" id="KW-1185">Reference proteome</keyword>
<proteinExistence type="predicted"/>
<evidence type="ECO:0000313" key="3">
    <source>
        <dbReference type="Proteomes" id="UP000054560"/>
    </source>
</evidence>
<gene>
    <name evidence="2" type="ORF">SARC_13724</name>
</gene>
<dbReference type="STRING" id="667725.A0A0L0FAF1"/>
<dbReference type="AlphaFoldDB" id="A0A0L0FAF1"/>
<feature type="non-terminal residue" evidence="2">
    <location>
        <position position="1"/>
    </location>
</feature>
<feature type="non-terminal residue" evidence="2">
    <location>
        <position position="424"/>
    </location>
</feature>
<reference evidence="2 3" key="1">
    <citation type="submission" date="2011-02" db="EMBL/GenBank/DDBJ databases">
        <title>The Genome Sequence of Sphaeroforma arctica JP610.</title>
        <authorList>
            <consortium name="The Broad Institute Genome Sequencing Platform"/>
            <person name="Russ C."/>
            <person name="Cuomo C."/>
            <person name="Young S.K."/>
            <person name="Zeng Q."/>
            <person name="Gargeya S."/>
            <person name="Alvarado L."/>
            <person name="Berlin A."/>
            <person name="Chapman S.B."/>
            <person name="Chen Z."/>
            <person name="Freedman E."/>
            <person name="Gellesch M."/>
            <person name="Goldberg J."/>
            <person name="Griggs A."/>
            <person name="Gujja S."/>
            <person name="Heilman E."/>
            <person name="Heiman D."/>
            <person name="Howarth C."/>
            <person name="Mehta T."/>
            <person name="Neiman D."/>
            <person name="Pearson M."/>
            <person name="Roberts A."/>
            <person name="Saif S."/>
            <person name="Shea T."/>
            <person name="Shenoy N."/>
            <person name="Sisk P."/>
            <person name="Stolte C."/>
            <person name="Sykes S."/>
            <person name="White J."/>
            <person name="Yandava C."/>
            <person name="Burger G."/>
            <person name="Gray M.W."/>
            <person name="Holland P.W.H."/>
            <person name="King N."/>
            <person name="Lang F.B.F."/>
            <person name="Roger A.J."/>
            <person name="Ruiz-Trillo I."/>
            <person name="Haas B."/>
            <person name="Nusbaum C."/>
            <person name="Birren B."/>
        </authorList>
    </citation>
    <scope>NUCLEOTIDE SEQUENCE [LARGE SCALE GENOMIC DNA]</scope>
    <source>
        <strain evidence="2 3">JP610</strain>
    </source>
</reference>
<dbReference type="Proteomes" id="UP000054560">
    <property type="component" value="Unassembled WGS sequence"/>
</dbReference>
<sequence>GGVVVQEDVLSVYLKEGGTGKGHKISFKSDGQVPLKPMDLVTNKLSKYDHAPYNAHTHVSNAVTDGQVPDIPDTTPIMNSFTDMDEVATQHRQAVSRRADQFPRSTESARRSLPAAFGNSGTKLDIPTTETGASQPKPAVGSAFGGRVENSGNRETGARVSAFGAVHDTPAVSGATAFGTPFKQDASANASAFGAHAFSDTKQLGNTACPFGSNVEINATGLTSTGPTATAPTAFGTGSGGAFSQTAFGAGSTATTQPLTTAFGSNTGTNAFGADIKHEPKAFGSNTGTNAFGTDIKPEPKAFCSNTGTNAFGADIKPEPKAFGSNTGTNAFGSDGDRNTGAFAFATAPPALNNTANTTTVTETAAQLCTAAVECVASPLVEQLVQWAVQKEARVQLEREARAKAVEMMYVKTISQEVLDAMVE</sequence>
<protein>
    <submittedName>
        <fullName evidence="2">Uncharacterized protein</fullName>
    </submittedName>
</protein>
<accession>A0A0L0FAF1</accession>